<dbReference type="Proteomes" id="UP000238042">
    <property type="component" value="Unassembled WGS sequence"/>
</dbReference>
<evidence type="ECO:0000313" key="2">
    <source>
        <dbReference type="Proteomes" id="UP000238042"/>
    </source>
</evidence>
<dbReference type="EMBL" id="PSZM01000001">
    <property type="protein sequence ID" value="PQL95257.1"/>
    <property type="molecule type" value="Genomic_DNA"/>
</dbReference>
<proteinExistence type="predicted"/>
<dbReference type="SUPFAM" id="SSF56752">
    <property type="entry name" value="D-aminoacid aminotransferase-like PLP-dependent enzymes"/>
    <property type="match status" value="1"/>
</dbReference>
<comment type="caution">
    <text evidence="1">The sequence shown here is derived from an EMBL/GenBank/DDBJ whole genome shotgun (WGS) entry which is preliminary data.</text>
</comment>
<dbReference type="InterPro" id="IPR036038">
    <property type="entry name" value="Aminotransferase-like"/>
</dbReference>
<organism evidence="1 2">
    <name type="scientific">Apibacter adventoris</name>
    <dbReference type="NCBI Taxonomy" id="1679466"/>
    <lineage>
        <taxon>Bacteria</taxon>
        <taxon>Pseudomonadati</taxon>
        <taxon>Bacteroidota</taxon>
        <taxon>Flavobacteriia</taxon>
        <taxon>Flavobacteriales</taxon>
        <taxon>Weeksellaceae</taxon>
        <taxon>Apibacter</taxon>
    </lineage>
</organism>
<accession>A0A2S8AFX4</accession>
<dbReference type="Gene3D" id="3.20.10.10">
    <property type="entry name" value="D-amino Acid Aminotransferase, subunit A, domain 2"/>
    <property type="match status" value="1"/>
</dbReference>
<name>A0A2S8AFX4_9FLAO</name>
<protein>
    <recommendedName>
        <fullName evidence="3">Aminotransferase class IV</fullName>
    </recommendedName>
</protein>
<evidence type="ECO:0000313" key="1">
    <source>
        <dbReference type="EMBL" id="PQL95257.1"/>
    </source>
</evidence>
<evidence type="ECO:0008006" key="3">
    <source>
        <dbReference type="Google" id="ProtNLM"/>
    </source>
</evidence>
<dbReference type="OrthoDB" id="9805628at2"/>
<dbReference type="AlphaFoldDB" id="A0A2S8AFX4"/>
<gene>
    <name evidence="1" type="ORF">C4S77_00185</name>
</gene>
<reference evidence="1 2" key="1">
    <citation type="submission" date="2018-02" db="EMBL/GenBank/DDBJ databases">
        <title>Genome sequences of Apibacter spp., gut symbionts of Asian honey bees.</title>
        <authorList>
            <person name="Kwong W.K."/>
            <person name="Steele M.I."/>
            <person name="Moran N.A."/>
        </authorList>
    </citation>
    <scope>NUCLEOTIDE SEQUENCE [LARGE SCALE GENOMIC DNA]</scope>
    <source>
        <strain evidence="2">wkB301</strain>
    </source>
</reference>
<dbReference type="Pfam" id="PF01063">
    <property type="entry name" value="Aminotran_4"/>
    <property type="match status" value="1"/>
</dbReference>
<dbReference type="InterPro" id="IPR043132">
    <property type="entry name" value="BCAT-like_C"/>
</dbReference>
<dbReference type="InterPro" id="IPR001544">
    <property type="entry name" value="Aminotrans_IV"/>
</dbReference>
<dbReference type="GO" id="GO:0003824">
    <property type="term" value="F:catalytic activity"/>
    <property type="evidence" value="ECO:0007669"/>
    <property type="project" value="InterPro"/>
</dbReference>
<keyword evidence="2" id="KW-1185">Reference proteome</keyword>
<dbReference type="Gene3D" id="3.30.470.10">
    <property type="match status" value="1"/>
</dbReference>
<dbReference type="RefSeq" id="WP_105245198.1">
    <property type="nucleotide sequence ID" value="NZ_PSZM01000001.1"/>
</dbReference>
<sequence length="268" mass="31535">MKVIFNQEIIKEKDLLIGYNQKKYFSGDFVNVYCWVFQHRLIFWEDVYFQLMANMRKMRISIPMSYTPQMFENHIKLLCKENEIYKGCIKITVFRNLNTPSFIIEFLPYKDFFISADNKMEVYKDIIISPSLLSAISIFHPINLIAEQYAMENQLQEVILLNGEKRISRSIFGNIFLVNNNVILSNPNSEGAFISCLKKNFLVFLRQKTEFIYKEECISPFQTQSANEIFILSDQKGIIPINKIRKTTFNTEITHYLAKKFIGYALNA</sequence>
<dbReference type="InterPro" id="IPR043131">
    <property type="entry name" value="BCAT-like_N"/>
</dbReference>